<comment type="subcellular location">
    <subcellularLocation>
        <location evidence="1">Periplasm</location>
    </subcellularLocation>
</comment>
<comment type="similarity">
    <text evidence="2">Belongs to the bacterial solute-binding protein 1 family.</text>
</comment>
<dbReference type="KEGG" id="vck:PG915_10720"/>
<evidence type="ECO:0000256" key="3">
    <source>
        <dbReference type="SAM" id="SignalP"/>
    </source>
</evidence>
<accession>A0AAU8BGA2</accession>
<dbReference type="RefSeq" id="WP_353496526.1">
    <property type="nucleotide sequence ID" value="NZ_CP115920.1"/>
</dbReference>
<dbReference type="SUPFAM" id="SSF53850">
    <property type="entry name" value="Periplasmic binding protein-like II"/>
    <property type="match status" value="1"/>
</dbReference>
<dbReference type="PANTHER" id="PTHR43649:SF12">
    <property type="entry name" value="DIACETYLCHITOBIOSE BINDING PROTEIN DASA"/>
    <property type="match status" value="1"/>
</dbReference>
<gene>
    <name evidence="4" type="ORF">PG915_10720</name>
</gene>
<evidence type="ECO:0000256" key="1">
    <source>
        <dbReference type="ARBA" id="ARBA00004418"/>
    </source>
</evidence>
<dbReference type="InterPro" id="IPR050490">
    <property type="entry name" value="Bact_solute-bd_prot1"/>
</dbReference>
<dbReference type="InterPro" id="IPR006059">
    <property type="entry name" value="SBP"/>
</dbReference>
<dbReference type="EMBL" id="CP115920">
    <property type="protein sequence ID" value="XCD15066.1"/>
    <property type="molecule type" value="Genomic_DNA"/>
</dbReference>
<reference evidence="4" key="1">
    <citation type="submission" date="2023-01" db="EMBL/GenBank/DDBJ databases">
        <title>Vibrio sp. CB1-14 genome sequencing.</title>
        <authorList>
            <person name="Otstavnykh N."/>
            <person name="Isaeva M."/>
            <person name="Meleshko D."/>
        </authorList>
    </citation>
    <scope>NUCLEOTIDE SEQUENCE</scope>
    <source>
        <strain evidence="4">CB1-14</strain>
    </source>
</reference>
<dbReference type="Gene3D" id="3.40.190.10">
    <property type="entry name" value="Periplasmic binding protein-like II"/>
    <property type="match status" value="1"/>
</dbReference>
<keyword evidence="3" id="KW-0732">Signal</keyword>
<organism evidence="4">
    <name type="scientific">Vibrio chaetopteri</name>
    <dbReference type="NCBI Taxonomy" id="3016528"/>
    <lineage>
        <taxon>Bacteria</taxon>
        <taxon>Pseudomonadati</taxon>
        <taxon>Pseudomonadota</taxon>
        <taxon>Gammaproteobacteria</taxon>
        <taxon>Vibrionales</taxon>
        <taxon>Vibrionaceae</taxon>
        <taxon>Vibrio</taxon>
    </lineage>
</organism>
<protein>
    <submittedName>
        <fullName evidence="4">Extracellular solute-binding protein</fullName>
    </submittedName>
</protein>
<name>A0AAU8BGA2_9VIBR</name>
<dbReference type="AlphaFoldDB" id="A0AAU8BGA2"/>
<feature type="signal peptide" evidence="3">
    <location>
        <begin position="1"/>
        <end position="18"/>
    </location>
</feature>
<dbReference type="PANTHER" id="PTHR43649">
    <property type="entry name" value="ARABINOSE-BINDING PROTEIN-RELATED"/>
    <property type="match status" value="1"/>
</dbReference>
<evidence type="ECO:0000313" key="4">
    <source>
        <dbReference type="EMBL" id="XCD15066.1"/>
    </source>
</evidence>
<dbReference type="Pfam" id="PF01547">
    <property type="entry name" value="SBP_bac_1"/>
    <property type="match status" value="1"/>
</dbReference>
<feature type="chain" id="PRO_5043750635" evidence="3">
    <location>
        <begin position="19"/>
        <end position="426"/>
    </location>
</feature>
<sequence length="426" mass="47831">MTKWLTSLLMFASLTATATATATATNERTKIDIMVPPAGDYISFFNEIAIPEFNHRYPNVEVVVSNDMNIDTRIAAGDTPNLYAGVFGYQPAKLAKLGLLVSYQSFDDFKQLESKIAPNFLVKNFGRNFYVPWNATTQLMIYNKELFVEAGLDPDSPPTTWDEYIEASQAISQLPRRKDGTPVYGSVMWNEQLSAGNWYWGMLAQLYYNFNSGDYGLLNKYGTSIEFDKQGANFELFLTMMKDVQANSPVTMEKNFFSRSIGMWPQYGFGWKNLLDSAAGRPMVVGDDVALAPIPTFKEGEPSYSTLDGRALMIFKGTRMQEDYSWKMVQMLMEDDMNHKANMYLGQLPVLTTLVDKPYYQSPGVKPFVEQLNTTKISEPFLQAGDVAGVILDTYTKVVLNNQMTPEQGLESAVRNANQVLGKGKN</sequence>
<evidence type="ECO:0000256" key="2">
    <source>
        <dbReference type="ARBA" id="ARBA00008520"/>
    </source>
</evidence>
<dbReference type="GO" id="GO:0042597">
    <property type="term" value="C:periplasmic space"/>
    <property type="evidence" value="ECO:0007669"/>
    <property type="project" value="UniProtKB-SubCell"/>
</dbReference>
<proteinExistence type="inferred from homology"/>